<comment type="caution">
    <text evidence="1">The sequence shown here is derived from an EMBL/GenBank/DDBJ whole genome shotgun (WGS) entry which is preliminary data.</text>
</comment>
<reference evidence="1" key="2">
    <citation type="submission" date="2020-09" db="EMBL/GenBank/DDBJ databases">
        <authorList>
            <person name="Sun Q."/>
            <person name="Kim S."/>
        </authorList>
    </citation>
    <scope>NUCLEOTIDE SEQUENCE</scope>
    <source>
        <strain evidence="1">KCTC 22169</strain>
    </source>
</reference>
<evidence type="ECO:0000313" key="2">
    <source>
        <dbReference type="Proteomes" id="UP000626148"/>
    </source>
</evidence>
<sequence length="343" mass="37661">MPERIYTVTEAYGRTLGGETPIGAYATLATRQGSFHAPDLDEADELTVRFQGMELPCFARPLGPPSADGHHRTLELAADALAGLWHTADSWPDDAVLALNLASCHNPTPNWDRLRADLIHTLELAGELALAGWCEHALWFPLHRPEDWQAIEPNQTVIWLSADSLLNQSTVKKLAGRVATRYFDAGLILGEAATAVRLDSQPGVGKPRLTIHTDALTPLDREQPALTGFNPYSEALVAHLDPGQKHEVRWQRWLDQYPCPSPFDRIQSLPAVLGFGYVGSAGPGLNVLCALGRQRLPCPPATRQWMFHQSLDNRYQLMVLDVPMNNASHPTTQAPEQKGGLSG</sequence>
<dbReference type="EMBL" id="BMXR01000004">
    <property type="protein sequence ID" value="GGX52568.1"/>
    <property type="molecule type" value="Genomic_DNA"/>
</dbReference>
<dbReference type="AlphaFoldDB" id="A0A918N928"/>
<organism evidence="1 2">
    <name type="scientific">Saccharospirillum salsuginis</name>
    <dbReference type="NCBI Taxonomy" id="418750"/>
    <lineage>
        <taxon>Bacteria</taxon>
        <taxon>Pseudomonadati</taxon>
        <taxon>Pseudomonadota</taxon>
        <taxon>Gammaproteobacteria</taxon>
        <taxon>Oceanospirillales</taxon>
        <taxon>Saccharospirillaceae</taxon>
        <taxon>Saccharospirillum</taxon>
    </lineage>
</organism>
<gene>
    <name evidence="1" type="ORF">GCM10007392_19920</name>
</gene>
<dbReference type="RefSeq" id="WP_189608383.1">
    <property type="nucleotide sequence ID" value="NZ_BMXR01000004.1"/>
</dbReference>
<reference evidence="1" key="1">
    <citation type="journal article" date="2014" name="Int. J. Syst. Evol. Microbiol.">
        <title>Complete genome sequence of Corynebacterium casei LMG S-19264T (=DSM 44701T), isolated from a smear-ripened cheese.</title>
        <authorList>
            <consortium name="US DOE Joint Genome Institute (JGI-PGF)"/>
            <person name="Walter F."/>
            <person name="Albersmeier A."/>
            <person name="Kalinowski J."/>
            <person name="Ruckert C."/>
        </authorList>
    </citation>
    <scope>NUCLEOTIDE SEQUENCE</scope>
    <source>
        <strain evidence="1">KCTC 22169</strain>
    </source>
</reference>
<keyword evidence="2" id="KW-1185">Reference proteome</keyword>
<name>A0A918N928_9GAMM</name>
<proteinExistence type="predicted"/>
<dbReference type="Proteomes" id="UP000626148">
    <property type="component" value="Unassembled WGS sequence"/>
</dbReference>
<evidence type="ECO:0000313" key="1">
    <source>
        <dbReference type="EMBL" id="GGX52568.1"/>
    </source>
</evidence>
<protein>
    <submittedName>
        <fullName evidence="1">Uncharacterized protein</fullName>
    </submittedName>
</protein>
<accession>A0A918N928</accession>